<evidence type="ECO:0008006" key="2">
    <source>
        <dbReference type="Google" id="ProtNLM"/>
    </source>
</evidence>
<proteinExistence type="predicted"/>
<dbReference type="EMBL" id="LAZR01005384">
    <property type="protein sequence ID" value="KKN00371.1"/>
    <property type="molecule type" value="Genomic_DNA"/>
</dbReference>
<name>A0A0F9PH72_9ZZZZ</name>
<evidence type="ECO:0000313" key="1">
    <source>
        <dbReference type="EMBL" id="KKN00371.1"/>
    </source>
</evidence>
<dbReference type="AlphaFoldDB" id="A0A0F9PH72"/>
<gene>
    <name evidence="1" type="ORF">LCGC14_1138460</name>
</gene>
<organism evidence="1">
    <name type="scientific">marine sediment metagenome</name>
    <dbReference type="NCBI Taxonomy" id="412755"/>
    <lineage>
        <taxon>unclassified sequences</taxon>
        <taxon>metagenomes</taxon>
        <taxon>ecological metagenomes</taxon>
    </lineage>
</organism>
<comment type="caution">
    <text evidence="1">The sequence shown here is derived from an EMBL/GenBank/DDBJ whole genome shotgun (WGS) entry which is preliminary data.</text>
</comment>
<accession>A0A0F9PH72</accession>
<sequence length="128" mass="14188">MQTRLYTPVDAPMLKALLNGKLGDVTEGRDVIVVSQLGEEDLIGALAFRPVFLVHELSIGRTPLGRMVASELITYALATARGLALQFGIDHPEALFVVDKENDTLRRLVLERGAREEEPGTLYTMRIR</sequence>
<reference evidence="1" key="1">
    <citation type="journal article" date="2015" name="Nature">
        <title>Complex archaea that bridge the gap between prokaryotes and eukaryotes.</title>
        <authorList>
            <person name="Spang A."/>
            <person name="Saw J.H."/>
            <person name="Jorgensen S.L."/>
            <person name="Zaremba-Niedzwiedzka K."/>
            <person name="Martijn J."/>
            <person name="Lind A.E."/>
            <person name="van Eijk R."/>
            <person name="Schleper C."/>
            <person name="Guy L."/>
            <person name="Ettema T.J."/>
        </authorList>
    </citation>
    <scope>NUCLEOTIDE SEQUENCE</scope>
</reference>
<protein>
    <recommendedName>
        <fullName evidence="2">N-acetyltransferase domain-containing protein</fullName>
    </recommendedName>
</protein>